<keyword evidence="1" id="KW-0812">Transmembrane</keyword>
<proteinExistence type="predicted"/>
<feature type="transmembrane region" description="Helical" evidence="1">
    <location>
        <begin position="43"/>
        <end position="60"/>
    </location>
</feature>
<evidence type="ECO:0000313" key="2">
    <source>
        <dbReference type="EMBL" id="KGC24738.1"/>
    </source>
</evidence>
<name>A0AAW3FAA1_BURGA</name>
<dbReference type="EMBL" id="JPGG01000005">
    <property type="protein sequence ID" value="KGC24738.1"/>
    <property type="molecule type" value="Genomic_DNA"/>
</dbReference>
<accession>A0AAW3FAA1</accession>
<keyword evidence="1" id="KW-1133">Transmembrane helix</keyword>
<organism evidence="2 3">
    <name type="scientific">Burkholderia gladioli</name>
    <name type="common">Pseudomonas marginata</name>
    <name type="synonym">Phytomonas marginata</name>
    <dbReference type="NCBI Taxonomy" id="28095"/>
    <lineage>
        <taxon>Bacteria</taxon>
        <taxon>Pseudomonadati</taxon>
        <taxon>Pseudomonadota</taxon>
        <taxon>Betaproteobacteria</taxon>
        <taxon>Burkholderiales</taxon>
        <taxon>Burkholderiaceae</taxon>
        <taxon>Burkholderia</taxon>
    </lineage>
</organism>
<gene>
    <name evidence="2" type="ORF">DM48_8102</name>
</gene>
<evidence type="ECO:0000313" key="3">
    <source>
        <dbReference type="Proteomes" id="UP000029590"/>
    </source>
</evidence>
<evidence type="ECO:0000256" key="1">
    <source>
        <dbReference type="SAM" id="Phobius"/>
    </source>
</evidence>
<feature type="transmembrane region" description="Helical" evidence="1">
    <location>
        <begin position="20"/>
        <end position="37"/>
    </location>
</feature>
<comment type="caution">
    <text evidence="2">The sequence shown here is derived from an EMBL/GenBank/DDBJ whole genome shotgun (WGS) entry which is preliminary data.</text>
</comment>
<keyword evidence="1" id="KW-0472">Membrane</keyword>
<dbReference type="AlphaFoldDB" id="A0AAW3FAA1"/>
<reference evidence="2 3" key="1">
    <citation type="submission" date="2014-04" db="EMBL/GenBank/DDBJ databases">
        <authorList>
            <person name="Bishop-Lilly K.A."/>
            <person name="Broomall S.M."/>
            <person name="Chain P.S."/>
            <person name="Chertkov O."/>
            <person name="Coyne S.R."/>
            <person name="Daligault H.E."/>
            <person name="Davenport K.W."/>
            <person name="Erkkila T."/>
            <person name="Frey K.G."/>
            <person name="Gibbons H.S."/>
            <person name="Gu W."/>
            <person name="Jaissle J."/>
            <person name="Johnson S.L."/>
            <person name="Koroleva G.I."/>
            <person name="Ladner J.T."/>
            <person name="Lo C.-C."/>
            <person name="Minogue T.D."/>
            <person name="Munk C."/>
            <person name="Palacios G.F."/>
            <person name="Redden C.L."/>
            <person name="Rosenzweig C.N."/>
            <person name="Scholz M.B."/>
            <person name="Teshima H."/>
            <person name="Xu Y."/>
        </authorList>
    </citation>
    <scope>NUCLEOTIDE SEQUENCE [LARGE SCALE GENOMIC DNA]</scope>
    <source>
        <strain evidence="3">gladioli</strain>
    </source>
</reference>
<sequence length="64" mass="7082">MKILRRFDRTIERYEPASYGVLLLAAVVCAGFVRFGWVGAPVGLAASLALFGYAVYGFLWPRKA</sequence>
<dbReference type="Proteomes" id="UP000029590">
    <property type="component" value="Unassembled WGS sequence"/>
</dbReference>
<protein>
    <submittedName>
        <fullName evidence="2">Membrane protein</fullName>
    </submittedName>
</protein>